<dbReference type="InParanoid" id="A0A7J7E084"/>
<dbReference type="AlphaFoldDB" id="A0A7J7E084"/>
<sequence>MMTLQPHQSWAPIQKMGFLNVFCAIICEMCNTKVRVVDESLLNKWRRTLPLVQLAGFEIEFAVDRLNKITRVYFAMKAKSFLSKVKSKVEELSVGVKELEAKLEAEKMNLEKLALEVEQHETVIEYRRSALLEECFNDLSQLRWKKAWDGSHLMYR</sequence>
<name>A0A7J7E084_TRIWF</name>
<keyword evidence="3" id="KW-1185">Reference proteome</keyword>
<proteinExistence type="predicted"/>
<comment type="caution">
    <text evidence="2">The sequence shown here is derived from an EMBL/GenBank/DDBJ whole genome shotgun (WGS) entry which is preliminary data.</text>
</comment>
<protein>
    <submittedName>
        <fullName evidence="2">Uncharacterized protein</fullName>
    </submittedName>
</protein>
<evidence type="ECO:0000256" key="1">
    <source>
        <dbReference type="SAM" id="Coils"/>
    </source>
</evidence>
<evidence type="ECO:0000313" key="2">
    <source>
        <dbReference type="EMBL" id="KAF5751997.1"/>
    </source>
</evidence>
<accession>A0A7J7E084</accession>
<feature type="coiled-coil region" evidence="1">
    <location>
        <begin position="82"/>
        <end position="123"/>
    </location>
</feature>
<gene>
    <name evidence="2" type="ORF">HS088_TW02G01016</name>
</gene>
<dbReference type="EMBL" id="JAAARO010000002">
    <property type="protein sequence ID" value="KAF5751997.1"/>
    <property type="molecule type" value="Genomic_DNA"/>
</dbReference>
<dbReference type="PANTHER" id="PTHR35021:SF8">
    <property type="entry name" value="FIBER PROTEIN FB17"/>
    <property type="match status" value="1"/>
</dbReference>
<dbReference type="PANTHER" id="PTHR35021">
    <property type="match status" value="1"/>
</dbReference>
<keyword evidence="1" id="KW-0175">Coiled coil</keyword>
<dbReference type="Proteomes" id="UP000593562">
    <property type="component" value="Unassembled WGS sequence"/>
</dbReference>
<organism evidence="2 3">
    <name type="scientific">Tripterygium wilfordii</name>
    <name type="common">Thunder God vine</name>
    <dbReference type="NCBI Taxonomy" id="458696"/>
    <lineage>
        <taxon>Eukaryota</taxon>
        <taxon>Viridiplantae</taxon>
        <taxon>Streptophyta</taxon>
        <taxon>Embryophyta</taxon>
        <taxon>Tracheophyta</taxon>
        <taxon>Spermatophyta</taxon>
        <taxon>Magnoliopsida</taxon>
        <taxon>eudicotyledons</taxon>
        <taxon>Gunneridae</taxon>
        <taxon>Pentapetalae</taxon>
        <taxon>rosids</taxon>
        <taxon>fabids</taxon>
        <taxon>Celastrales</taxon>
        <taxon>Celastraceae</taxon>
        <taxon>Tripterygium</taxon>
    </lineage>
</organism>
<evidence type="ECO:0000313" key="3">
    <source>
        <dbReference type="Proteomes" id="UP000593562"/>
    </source>
</evidence>
<reference evidence="2 3" key="1">
    <citation type="journal article" date="2020" name="Nat. Commun.">
        <title>Genome of Tripterygium wilfordii and identification of cytochrome P450 involved in triptolide biosynthesis.</title>
        <authorList>
            <person name="Tu L."/>
            <person name="Su P."/>
            <person name="Zhang Z."/>
            <person name="Gao L."/>
            <person name="Wang J."/>
            <person name="Hu T."/>
            <person name="Zhou J."/>
            <person name="Zhang Y."/>
            <person name="Zhao Y."/>
            <person name="Liu Y."/>
            <person name="Song Y."/>
            <person name="Tong Y."/>
            <person name="Lu Y."/>
            <person name="Yang J."/>
            <person name="Xu C."/>
            <person name="Jia M."/>
            <person name="Peters R.J."/>
            <person name="Huang L."/>
            <person name="Gao W."/>
        </authorList>
    </citation>
    <scope>NUCLEOTIDE SEQUENCE [LARGE SCALE GENOMIC DNA]</scope>
    <source>
        <strain evidence="3">cv. XIE 37</strain>
        <tissue evidence="2">Leaf</tissue>
    </source>
</reference>